<feature type="compositionally biased region" description="Basic and acidic residues" evidence="1">
    <location>
        <begin position="303"/>
        <end position="312"/>
    </location>
</feature>
<feature type="compositionally biased region" description="Basic residues" evidence="1">
    <location>
        <begin position="286"/>
        <end position="302"/>
    </location>
</feature>
<protein>
    <submittedName>
        <fullName evidence="2">Uncharacterized protein</fullName>
    </submittedName>
</protein>
<evidence type="ECO:0000313" key="2">
    <source>
        <dbReference type="EMBL" id="KAK3247187.1"/>
    </source>
</evidence>
<feature type="region of interest" description="Disordered" evidence="1">
    <location>
        <begin position="263"/>
        <end position="312"/>
    </location>
</feature>
<feature type="region of interest" description="Disordered" evidence="1">
    <location>
        <begin position="203"/>
        <end position="248"/>
    </location>
</feature>
<dbReference type="Proteomes" id="UP001190700">
    <property type="component" value="Unassembled WGS sequence"/>
</dbReference>
<feature type="region of interest" description="Disordered" evidence="1">
    <location>
        <begin position="115"/>
        <end position="150"/>
    </location>
</feature>
<dbReference type="AlphaFoldDB" id="A0AAE0C2F4"/>
<proteinExistence type="predicted"/>
<accession>A0AAE0C2F4</accession>
<name>A0AAE0C2F4_9CHLO</name>
<comment type="caution">
    <text evidence="2">The sequence shown here is derived from an EMBL/GenBank/DDBJ whole genome shotgun (WGS) entry which is preliminary data.</text>
</comment>
<feature type="compositionally biased region" description="Low complexity" evidence="1">
    <location>
        <begin position="218"/>
        <end position="240"/>
    </location>
</feature>
<sequence length="356" mass="38805">MCEQASRSADTCGHAISTKDIEHLPADFERANPIPPRARAKSSHLFPSTREVFTPLAVRLKSGAPMQLNYTPVAPVLRCYQFPMDCLSGGEREDLEANQEKKVGFKSGLRFCPKRITTPGGEPKMPLGRQRLAPSQRERAQSSYDLKRANNKDEAPLSDYFVISPSVHFPKTPPSNVTAAERRLLRATMVPRSSVDLDLVSEASGNIDFPPPSPQSPQSPQSPITQSPRSSISQTSSAASTNFSVGPAGLPSSSSLISGWIGRGAPRRDFSTGESSKREYGFKAGSPKKRAAGKRKPHSKSRHSSEPRQTEELLHVASRVVPACLPRLTKSTSEKAEDEKCSIAILKMELKDMVVS</sequence>
<evidence type="ECO:0000256" key="1">
    <source>
        <dbReference type="SAM" id="MobiDB-lite"/>
    </source>
</evidence>
<reference evidence="2 3" key="1">
    <citation type="journal article" date="2015" name="Genome Biol. Evol.">
        <title>Comparative Genomics of a Bacterivorous Green Alga Reveals Evolutionary Causalities and Consequences of Phago-Mixotrophic Mode of Nutrition.</title>
        <authorList>
            <person name="Burns J.A."/>
            <person name="Paasch A."/>
            <person name="Narechania A."/>
            <person name="Kim E."/>
        </authorList>
    </citation>
    <scope>NUCLEOTIDE SEQUENCE [LARGE SCALE GENOMIC DNA]</scope>
    <source>
        <strain evidence="2 3">PLY_AMNH</strain>
    </source>
</reference>
<organism evidence="2 3">
    <name type="scientific">Cymbomonas tetramitiformis</name>
    <dbReference type="NCBI Taxonomy" id="36881"/>
    <lineage>
        <taxon>Eukaryota</taxon>
        <taxon>Viridiplantae</taxon>
        <taxon>Chlorophyta</taxon>
        <taxon>Pyramimonadophyceae</taxon>
        <taxon>Pyramimonadales</taxon>
        <taxon>Pyramimonadaceae</taxon>
        <taxon>Cymbomonas</taxon>
    </lineage>
</organism>
<gene>
    <name evidence="2" type="ORF">CYMTET_43305</name>
</gene>
<keyword evidence="3" id="KW-1185">Reference proteome</keyword>
<feature type="compositionally biased region" description="Basic and acidic residues" evidence="1">
    <location>
        <begin position="136"/>
        <end position="150"/>
    </location>
</feature>
<evidence type="ECO:0000313" key="3">
    <source>
        <dbReference type="Proteomes" id="UP001190700"/>
    </source>
</evidence>
<feature type="compositionally biased region" description="Basic and acidic residues" evidence="1">
    <location>
        <begin position="266"/>
        <end position="281"/>
    </location>
</feature>
<dbReference type="EMBL" id="LGRX02029163">
    <property type="protein sequence ID" value="KAK3247187.1"/>
    <property type="molecule type" value="Genomic_DNA"/>
</dbReference>